<dbReference type="SUPFAM" id="SSF143113">
    <property type="entry name" value="NAP-like"/>
    <property type="match status" value="1"/>
</dbReference>
<dbReference type="STRING" id="74649.A0A2P6RY58"/>
<dbReference type="Gene3D" id="3.30.1120.90">
    <property type="entry name" value="Nucleosome assembly protein"/>
    <property type="match status" value="1"/>
</dbReference>
<dbReference type="AlphaFoldDB" id="A0A2P6RY58"/>
<dbReference type="OMA" id="HYFRIAY"/>
<protein>
    <submittedName>
        <fullName evidence="4">Putative nucleosome assembly protein (NAP)</fullName>
    </submittedName>
</protein>
<dbReference type="Proteomes" id="UP000238479">
    <property type="component" value="Chromosome 2"/>
</dbReference>
<evidence type="ECO:0000256" key="3">
    <source>
        <dbReference type="RuleBase" id="RU003876"/>
    </source>
</evidence>
<dbReference type="GO" id="GO:0000724">
    <property type="term" value="P:double-strand break repair via homologous recombination"/>
    <property type="evidence" value="ECO:0007669"/>
    <property type="project" value="UniProtKB-ARBA"/>
</dbReference>
<comment type="caution">
    <text evidence="4">The sequence shown here is derived from an EMBL/GenBank/DDBJ whole genome shotgun (WGS) entry which is preliminary data.</text>
</comment>
<dbReference type="PANTHER" id="PTHR11875">
    <property type="entry name" value="TESTIS-SPECIFIC Y-ENCODED PROTEIN"/>
    <property type="match status" value="1"/>
</dbReference>
<evidence type="ECO:0000313" key="5">
    <source>
        <dbReference type="Proteomes" id="UP000238479"/>
    </source>
</evidence>
<accession>A0A2P6RY58</accession>
<evidence type="ECO:0000256" key="2">
    <source>
        <dbReference type="ARBA" id="ARBA00023186"/>
    </source>
</evidence>
<name>A0A2P6RY58_ROSCH</name>
<gene>
    <name evidence="4" type="ORF">RchiOBHm_Chr2g0143541</name>
</gene>
<reference evidence="4 5" key="1">
    <citation type="journal article" date="2018" name="Nat. Genet.">
        <title>The Rosa genome provides new insights in the design of modern roses.</title>
        <authorList>
            <person name="Bendahmane M."/>
        </authorList>
    </citation>
    <scope>NUCLEOTIDE SEQUENCE [LARGE SCALE GENOMIC DNA]</scope>
    <source>
        <strain evidence="5">cv. Old Blush</strain>
    </source>
</reference>
<proteinExistence type="inferred from homology"/>
<comment type="similarity">
    <text evidence="1 3">Belongs to the nucleosome assembly protein (NAP) family.</text>
</comment>
<dbReference type="InterPro" id="IPR037231">
    <property type="entry name" value="NAP-like_sf"/>
</dbReference>
<dbReference type="GO" id="GO:0006334">
    <property type="term" value="P:nucleosome assembly"/>
    <property type="evidence" value="ECO:0007669"/>
    <property type="project" value="InterPro"/>
</dbReference>
<dbReference type="GO" id="GO:0042393">
    <property type="term" value="F:histone binding"/>
    <property type="evidence" value="ECO:0007669"/>
    <property type="project" value="UniProtKB-ARBA"/>
</dbReference>
<keyword evidence="2" id="KW-0143">Chaperone</keyword>
<sequence>MTKPMEKGVPDFWLSALKNNKKLLIMNHDERALQYLNDIKWSRIHDPKGFRLEFLFDPNPYFRNSVLTKTYYMVEEHVPIWSKEIGTEIDWYPGQCLTINPRTDPKSAKSMTPADICSSFFTIFKLPQHDDYTGADMASMFKTRIENDREMGLTIRDKIIPHAVSWFAVNIDELDDSEDDDDSDHDYHFDFDSDDEDDAYKKYAAAYNNKKEEEDRKRKVYMCIFYISSWSPAP</sequence>
<dbReference type="InterPro" id="IPR002164">
    <property type="entry name" value="NAP_family"/>
</dbReference>
<dbReference type="Gramene" id="PRQ51363">
    <property type="protein sequence ID" value="PRQ51363"/>
    <property type="gene ID" value="RchiOBHm_Chr2g0143541"/>
</dbReference>
<organism evidence="4 5">
    <name type="scientific">Rosa chinensis</name>
    <name type="common">China rose</name>
    <dbReference type="NCBI Taxonomy" id="74649"/>
    <lineage>
        <taxon>Eukaryota</taxon>
        <taxon>Viridiplantae</taxon>
        <taxon>Streptophyta</taxon>
        <taxon>Embryophyta</taxon>
        <taxon>Tracheophyta</taxon>
        <taxon>Spermatophyta</taxon>
        <taxon>Magnoliopsida</taxon>
        <taxon>eudicotyledons</taxon>
        <taxon>Gunneridae</taxon>
        <taxon>Pentapetalae</taxon>
        <taxon>rosids</taxon>
        <taxon>fabids</taxon>
        <taxon>Rosales</taxon>
        <taxon>Rosaceae</taxon>
        <taxon>Rosoideae</taxon>
        <taxon>Rosoideae incertae sedis</taxon>
        <taxon>Rosa</taxon>
    </lineage>
</organism>
<keyword evidence="5" id="KW-1185">Reference proteome</keyword>
<dbReference type="Pfam" id="PF00956">
    <property type="entry name" value="NAP"/>
    <property type="match status" value="1"/>
</dbReference>
<dbReference type="EMBL" id="PDCK01000040">
    <property type="protein sequence ID" value="PRQ51363.1"/>
    <property type="molecule type" value="Genomic_DNA"/>
</dbReference>
<evidence type="ECO:0000313" key="4">
    <source>
        <dbReference type="EMBL" id="PRQ51363.1"/>
    </source>
</evidence>
<evidence type="ECO:0000256" key="1">
    <source>
        <dbReference type="ARBA" id="ARBA00009947"/>
    </source>
</evidence>
<dbReference type="GO" id="GO:0005634">
    <property type="term" value="C:nucleus"/>
    <property type="evidence" value="ECO:0007669"/>
    <property type="project" value="InterPro"/>
</dbReference>